<dbReference type="Gene3D" id="3.50.80.20">
    <property type="entry name" value="D-Ala-D-Ala carboxypeptidase C, peptidase S13"/>
    <property type="match status" value="1"/>
</dbReference>
<keyword evidence="4" id="KW-0121">Carboxypeptidase</keyword>
<accession>A0A0P7JPH3</accession>
<dbReference type="Gene3D" id="3.40.710.10">
    <property type="entry name" value="DD-peptidase/beta-lactamase superfamily"/>
    <property type="match status" value="2"/>
</dbReference>
<evidence type="ECO:0000256" key="1">
    <source>
        <dbReference type="ARBA" id="ARBA00006096"/>
    </source>
</evidence>
<dbReference type="OrthoDB" id="5372081at2"/>
<organism evidence="4 5">
    <name type="scientific">Aliiroseovarius crassostreae</name>
    <dbReference type="NCBI Taxonomy" id="154981"/>
    <lineage>
        <taxon>Bacteria</taxon>
        <taxon>Pseudomonadati</taxon>
        <taxon>Pseudomonadota</taxon>
        <taxon>Alphaproteobacteria</taxon>
        <taxon>Rhodobacterales</taxon>
        <taxon>Paracoccaceae</taxon>
        <taxon>Aliiroseovarius</taxon>
    </lineage>
</organism>
<reference evidence="4 5" key="1">
    <citation type="submission" date="2015-09" db="EMBL/GenBank/DDBJ databases">
        <title>Draft genome sequence of Aliiroseovarius crassostreae CV919-312TSm, the causative agent of Roseovarius Oyster Disease (formerly Juvenile Oyster Disease).</title>
        <authorList>
            <person name="Kessner L."/>
            <person name="Spinard E."/>
            <person name="Nelson D."/>
        </authorList>
    </citation>
    <scope>NUCLEOTIDE SEQUENCE [LARGE SCALE GENOMIC DNA]</scope>
    <source>
        <strain evidence="4 5">CV919-312</strain>
    </source>
</reference>
<dbReference type="AlphaFoldDB" id="A0A0P7JPH3"/>
<dbReference type="Proteomes" id="UP000050471">
    <property type="component" value="Unassembled WGS sequence"/>
</dbReference>
<dbReference type="InterPro" id="IPR000667">
    <property type="entry name" value="Peptidase_S13"/>
</dbReference>
<dbReference type="PANTHER" id="PTHR30023:SF0">
    <property type="entry name" value="PENICILLIN-SENSITIVE CARBOXYPEPTIDASE A"/>
    <property type="match status" value="1"/>
</dbReference>
<protein>
    <submittedName>
        <fullName evidence="4">D-alanyl-D-alanine carboxypeptidase</fullName>
    </submittedName>
</protein>
<keyword evidence="5" id="KW-1185">Reference proteome</keyword>
<sequence length="501" mass="52995">MKTPITRRGLLAGLGGGIVTAALSSTAIAEAPTASPVPKLRPGGAAKAAIPGVEALLEQAKLSGKVGFVVADARSGLVLEARNADLGLPPASVAKVVTTAYGLAHLGQGYQFSTRVLATGPVSGSRLKGDLVLVGGADPSLDTNALEGLVKALKKKGITRVDGKFLFYENALPYQRSIDPDQPDHLGYNPSVSGLNLNYNRVHFEWKRTGESYSVAMDARSDRVRPAVSTARMQVVNRDLPVYTYKASAGIDNWTVARGALGKGGSRWLPVRRPGLYAADVFQVLARAHGIALPKPGELRSLPGGTVLVEHRSADLAAVSRKMLKYSTNLTAEVVGLSASKQRGGKPRTLAASGKMMSDWARENLGAKSVRFADHSGLSDASRLPARDMVSMLVKLGPDGALHGLMKEITPRGKDGKKLAGAGHAIRAKTGTLNFVSALSGYVTTADGTLLAFAVFTADMGKRRAVKRADRERPAGAKSWSARARWLQHQLINRWAALYGT</sequence>
<dbReference type="PROSITE" id="PS51318">
    <property type="entry name" value="TAT"/>
    <property type="match status" value="1"/>
</dbReference>
<evidence type="ECO:0000313" key="5">
    <source>
        <dbReference type="Proteomes" id="UP000050471"/>
    </source>
</evidence>
<keyword evidence="4" id="KW-0645">Protease</keyword>
<comment type="similarity">
    <text evidence="1">Belongs to the peptidase S13 family.</text>
</comment>
<dbReference type="PANTHER" id="PTHR30023">
    <property type="entry name" value="D-ALANYL-D-ALANINE CARBOXYPEPTIDASE"/>
    <property type="match status" value="1"/>
</dbReference>
<dbReference type="GO" id="GO:0000270">
    <property type="term" value="P:peptidoglycan metabolic process"/>
    <property type="evidence" value="ECO:0007669"/>
    <property type="project" value="TreeGrafter"/>
</dbReference>
<dbReference type="EMBL" id="LKBA01000006">
    <property type="protein sequence ID" value="KPN63191.1"/>
    <property type="molecule type" value="Genomic_DNA"/>
</dbReference>
<dbReference type="GO" id="GO:0006508">
    <property type="term" value="P:proteolysis"/>
    <property type="evidence" value="ECO:0007669"/>
    <property type="project" value="InterPro"/>
</dbReference>
<keyword evidence="3" id="KW-0732">Signal</keyword>
<dbReference type="STRING" id="154981.AKJ29_10855"/>
<name>A0A0P7JPH3_9RHOB</name>
<dbReference type="InterPro" id="IPR006311">
    <property type="entry name" value="TAT_signal"/>
</dbReference>
<dbReference type="InterPro" id="IPR012338">
    <property type="entry name" value="Beta-lactam/transpept-like"/>
</dbReference>
<feature type="chain" id="PRO_5006140506" evidence="3">
    <location>
        <begin position="30"/>
        <end position="501"/>
    </location>
</feature>
<dbReference type="Pfam" id="PF02113">
    <property type="entry name" value="Peptidase_S13"/>
    <property type="match status" value="1"/>
</dbReference>
<evidence type="ECO:0000256" key="3">
    <source>
        <dbReference type="SAM" id="SignalP"/>
    </source>
</evidence>
<dbReference type="PRINTS" id="PR00922">
    <property type="entry name" value="DADACBPTASE3"/>
</dbReference>
<gene>
    <name evidence="4" type="ORF">AKJ29_10855</name>
</gene>
<comment type="caution">
    <text evidence="4">The sequence shown here is derived from an EMBL/GenBank/DDBJ whole genome shotgun (WGS) entry which is preliminary data.</text>
</comment>
<dbReference type="GO" id="GO:0004185">
    <property type="term" value="F:serine-type carboxypeptidase activity"/>
    <property type="evidence" value="ECO:0007669"/>
    <property type="project" value="InterPro"/>
</dbReference>
<dbReference type="NCBIfam" id="TIGR00666">
    <property type="entry name" value="PBP4"/>
    <property type="match status" value="1"/>
</dbReference>
<evidence type="ECO:0000256" key="2">
    <source>
        <dbReference type="ARBA" id="ARBA00022801"/>
    </source>
</evidence>
<dbReference type="RefSeq" id="WP_055189303.1">
    <property type="nucleotide sequence ID" value="NZ_FPBS01000007.1"/>
</dbReference>
<dbReference type="SUPFAM" id="SSF56601">
    <property type="entry name" value="beta-lactamase/transpeptidase-like"/>
    <property type="match status" value="1"/>
</dbReference>
<evidence type="ECO:0000313" key="4">
    <source>
        <dbReference type="EMBL" id="KPN63191.1"/>
    </source>
</evidence>
<keyword evidence="2" id="KW-0378">Hydrolase</keyword>
<proteinExistence type="inferred from homology"/>
<feature type="signal peptide" evidence="3">
    <location>
        <begin position="1"/>
        <end position="29"/>
    </location>
</feature>